<dbReference type="Proteomes" id="UP000230731">
    <property type="component" value="Unassembled WGS sequence"/>
</dbReference>
<evidence type="ECO:0008006" key="3">
    <source>
        <dbReference type="Google" id="ProtNLM"/>
    </source>
</evidence>
<protein>
    <recommendedName>
        <fullName evidence="3">Zinc-finger domain-containing protein</fullName>
    </recommendedName>
</protein>
<reference evidence="2" key="1">
    <citation type="submission" date="2017-09" db="EMBL/GenBank/DDBJ databases">
        <title>Depth-based differentiation of microbial function through sediment-hosted aquifers and enrichment of novel symbionts in the deep terrestrial subsurface.</title>
        <authorList>
            <person name="Probst A.J."/>
            <person name="Ladd B."/>
            <person name="Jarett J.K."/>
            <person name="Geller-Mcgrath D.E."/>
            <person name="Sieber C.M.K."/>
            <person name="Emerson J.B."/>
            <person name="Anantharaman K."/>
            <person name="Thomas B.C."/>
            <person name="Malmstrom R."/>
            <person name="Stieglmeier M."/>
            <person name="Klingl A."/>
            <person name="Woyke T."/>
            <person name="Ryan C.M."/>
            <person name="Banfield J.F."/>
        </authorList>
    </citation>
    <scope>NUCLEOTIDE SEQUENCE [LARGE SCALE GENOMIC DNA]</scope>
</reference>
<name>A0A2M6WZG6_9BACT</name>
<dbReference type="AlphaFoldDB" id="A0A2M6WZG6"/>
<dbReference type="EMBL" id="PEZP01000023">
    <property type="protein sequence ID" value="PIT98202.1"/>
    <property type="molecule type" value="Genomic_DNA"/>
</dbReference>
<accession>A0A2M6WZG6</accession>
<evidence type="ECO:0000313" key="1">
    <source>
        <dbReference type="EMBL" id="PIT98202.1"/>
    </source>
</evidence>
<organism evidence="1 2">
    <name type="scientific">Candidatus Andersenbacteria bacterium CG10_big_fil_rev_8_21_14_0_10_54_11</name>
    <dbReference type="NCBI Taxonomy" id="1974485"/>
    <lineage>
        <taxon>Bacteria</taxon>
        <taxon>Candidatus Anderseniibacteriota</taxon>
    </lineage>
</organism>
<proteinExistence type="predicted"/>
<gene>
    <name evidence="1" type="ORF">COT71_01890</name>
</gene>
<sequence length="98" mass="11390">MQEIRTLKRSTPSKQIRKYRAIRAHRSIDQELAVKEADKHPVVPAFDALCHSQEPLAEEVKEKIEAHLKTCRRCRNIATTADEYVGFFRRLMKAPIDC</sequence>
<comment type="caution">
    <text evidence="1">The sequence shown here is derived from an EMBL/GenBank/DDBJ whole genome shotgun (WGS) entry which is preliminary data.</text>
</comment>
<evidence type="ECO:0000313" key="2">
    <source>
        <dbReference type="Proteomes" id="UP000230731"/>
    </source>
</evidence>